<name>A0A9C6X1G4_FRAOC</name>
<dbReference type="GO" id="GO:0007165">
    <property type="term" value="P:signal transduction"/>
    <property type="evidence" value="ECO:0007669"/>
    <property type="project" value="InterPro"/>
</dbReference>
<dbReference type="PANTHER" id="PTHR11243">
    <property type="entry name" value="GROWTH FACTOR RECEPTOR-BOUND PROTEIN"/>
    <property type="match status" value="1"/>
</dbReference>
<keyword evidence="9" id="KW-0675">Receptor</keyword>
<keyword evidence="2" id="KW-0963">Cytoplasm</keyword>
<dbReference type="CDD" id="cd17112">
    <property type="entry name" value="RA_MRL_like"/>
    <property type="match status" value="1"/>
</dbReference>
<feature type="domain" description="SH2" evidence="6">
    <location>
        <begin position="446"/>
        <end position="544"/>
    </location>
</feature>
<dbReference type="SMART" id="SM00252">
    <property type="entry name" value="SH2"/>
    <property type="match status" value="1"/>
</dbReference>
<evidence type="ECO:0000256" key="2">
    <source>
        <dbReference type="ARBA" id="ARBA00022490"/>
    </source>
</evidence>
<dbReference type="InterPro" id="IPR039664">
    <property type="entry name" value="GRB/APBB1IP"/>
</dbReference>
<dbReference type="AlphaFoldDB" id="A0A9C6X1G4"/>
<dbReference type="OrthoDB" id="8815311at2759"/>
<reference evidence="9" key="2">
    <citation type="submission" date="2025-08" db="UniProtKB">
        <authorList>
            <consortium name="RefSeq"/>
        </authorList>
    </citation>
    <scope>IDENTIFICATION</scope>
    <source>
        <tissue evidence="9">Whole organism</tissue>
    </source>
</reference>
<dbReference type="KEGG" id="foc:113210614"/>
<feature type="region of interest" description="Disordered" evidence="5">
    <location>
        <begin position="555"/>
        <end position="611"/>
    </location>
</feature>
<dbReference type="PRINTS" id="PR00401">
    <property type="entry name" value="SH2DOMAIN"/>
</dbReference>
<sequence length="611" mass="67057">MAGGGLHKLKCACMEAGVTVGLSLSPGLASLAGTLAGYEPLNEITEEQDKDSSTEKQEELLFYNDDGSPHAAQSVLVERNLRAADLCSVLSVKNRVAKDVHWTLFEHWPELGLERSLEDHEDVLSVHRDMQAFCRYSERRFVFRKDYRKYEFFHNPQQFFPPDMVVDEGLDETAGGSFYTYSVALQSALASADDSPSILTQVWVRDAHKQVWAKAFILLKDRCLYFSYKFPALAKFLRQNRRLDPPSPLASMNSHKGDVDAHGGVQLLCSLRDYTVYSCLNARNQLRAPTEWGLCLRPSGGERDNNEGVASLKCLACDSERVRTCLLTAMRLAKYGRQLRENYRSFKNKQVESINSKDYNSYTVPIESVRSRVAMDFTGAVGRIVEDPKEAKAIAAAEGYSWKRRWRRMNQSLAPGGGPPGAVGAAGAAGAAALGLESGIHTTQPWFHSGMTREQAAQLVSRHGTVDGVFLVRDSRSSPGAFVLTFKCAGKVLHTQIQPVVDPVRDAICYSLDSGVTKFYDVLQLVEFYQLNAGCLPTRLTHYVVQSPAFHNNNNGITTSSNNNNNLSSSSNLSTTSSGSSSTPSSPCASFRGSGAPLLSPETTGPPCASF</sequence>
<dbReference type="InterPro" id="IPR000159">
    <property type="entry name" value="RA_dom"/>
</dbReference>
<evidence type="ECO:0000313" key="9">
    <source>
        <dbReference type="RefSeq" id="XP_052127414.1"/>
    </source>
</evidence>
<dbReference type="Gene3D" id="3.10.20.90">
    <property type="entry name" value="Phosphatidylinositol 3-kinase Catalytic Subunit, Chain A, domain 1"/>
    <property type="match status" value="1"/>
</dbReference>
<dbReference type="PROSITE" id="PS50200">
    <property type="entry name" value="RA"/>
    <property type="match status" value="1"/>
</dbReference>
<dbReference type="PANTHER" id="PTHR11243:SF38">
    <property type="entry name" value="GROWTH FACTOR RECEPTOR-BOUND PROTEIN 14-LIKE ISOFORM X1"/>
    <property type="match status" value="1"/>
</dbReference>
<feature type="compositionally biased region" description="Low complexity" evidence="5">
    <location>
        <begin position="555"/>
        <end position="587"/>
    </location>
</feature>
<dbReference type="SUPFAM" id="SSF54236">
    <property type="entry name" value="Ubiquitin-like"/>
    <property type="match status" value="1"/>
</dbReference>
<comment type="subcellular location">
    <subcellularLocation>
        <location evidence="1">Cytoplasm</location>
    </subcellularLocation>
</comment>
<dbReference type="InterPro" id="IPR011993">
    <property type="entry name" value="PH-like_dom_sf"/>
</dbReference>
<dbReference type="GO" id="GO:0048699">
    <property type="term" value="P:generation of neurons"/>
    <property type="evidence" value="ECO:0007669"/>
    <property type="project" value="UniProtKB-ARBA"/>
</dbReference>
<evidence type="ECO:0000256" key="5">
    <source>
        <dbReference type="SAM" id="MobiDB-lite"/>
    </source>
</evidence>
<feature type="domain" description="Ras-associating" evidence="7">
    <location>
        <begin position="62"/>
        <end position="148"/>
    </location>
</feature>
<dbReference type="Gene3D" id="2.30.29.30">
    <property type="entry name" value="Pleckstrin-homology domain (PH domain)/Phosphotyrosine-binding domain (PTB)"/>
    <property type="match status" value="1"/>
</dbReference>
<dbReference type="RefSeq" id="XP_052127414.1">
    <property type="nucleotide sequence ID" value="XM_052271454.1"/>
</dbReference>
<proteinExistence type="predicted"/>
<dbReference type="Gene3D" id="3.30.505.10">
    <property type="entry name" value="SH2 domain"/>
    <property type="match status" value="1"/>
</dbReference>
<keyword evidence="3 4" id="KW-0727">SH2 domain</keyword>
<protein>
    <submittedName>
        <fullName evidence="9">Growth factor receptor-bound protein 14</fullName>
    </submittedName>
</protein>
<evidence type="ECO:0000256" key="1">
    <source>
        <dbReference type="ARBA" id="ARBA00004496"/>
    </source>
</evidence>
<evidence type="ECO:0000256" key="4">
    <source>
        <dbReference type="PROSITE-ProRule" id="PRU00191"/>
    </source>
</evidence>
<dbReference type="InterPro" id="IPR000980">
    <property type="entry name" value="SH2"/>
</dbReference>
<evidence type="ECO:0000259" key="6">
    <source>
        <dbReference type="PROSITE" id="PS50001"/>
    </source>
</evidence>
<dbReference type="InterPro" id="IPR036860">
    <property type="entry name" value="SH2_dom_sf"/>
</dbReference>
<dbReference type="InterPro" id="IPR029071">
    <property type="entry name" value="Ubiquitin-like_domsf"/>
</dbReference>
<dbReference type="InterPro" id="IPR015042">
    <property type="entry name" value="BPS-dom"/>
</dbReference>
<accession>A0A9C6X1G4</accession>
<dbReference type="GeneID" id="113210614"/>
<dbReference type="Proteomes" id="UP000504606">
    <property type="component" value="Unplaced"/>
</dbReference>
<dbReference type="SMART" id="SM00314">
    <property type="entry name" value="RA"/>
    <property type="match status" value="1"/>
</dbReference>
<dbReference type="GO" id="GO:0005737">
    <property type="term" value="C:cytoplasm"/>
    <property type="evidence" value="ECO:0007669"/>
    <property type="project" value="UniProtKB-SubCell"/>
</dbReference>
<dbReference type="Pfam" id="PF08947">
    <property type="entry name" value="BPS"/>
    <property type="match status" value="1"/>
</dbReference>
<keyword evidence="8" id="KW-1185">Reference proteome</keyword>
<gene>
    <name evidence="9" type="primary">LOC113210614</name>
</gene>
<evidence type="ECO:0000256" key="3">
    <source>
        <dbReference type="ARBA" id="ARBA00022999"/>
    </source>
</evidence>
<evidence type="ECO:0000313" key="8">
    <source>
        <dbReference type="Proteomes" id="UP000504606"/>
    </source>
</evidence>
<dbReference type="PROSITE" id="PS50001">
    <property type="entry name" value="SH2"/>
    <property type="match status" value="1"/>
</dbReference>
<evidence type="ECO:0000259" key="7">
    <source>
        <dbReference type="PROSITE" id="PS50200"/>
    </source>
</evidence>
<dbReference type="GO" id="GO:0071944">
    <property type="term" value="C:cell periphery"/>
    <property type="evidence" value="ECO:0007669"/>
    <property type="project" value="UniProtKB-ARBA"/>
</dbReference>
<organism evidence="8 9">
    <name type="scientific">Frankliniella occidentalis</name>
    <name type="common">Western flower thrips</name>
    <name type="synonym">Euthrips occidentalis</name>
    <dbReference type="NCBI Taxonomy" id="133901"/>
    <lineage>
        <taxon>Eukaryota</taxon>
        <taxon>Metazoa</taxon>
        <taxon>Ecdysozoa</taxon>
        <taxon>Arthropoda</taxon>
        <taxon>Hexapoda</taxon>
        <taxon>Insecta</taxon>
        <taxon>Pterygota</taxon>
        <taxon>Neoptera</taxon>
        <taxon>Paraneoptera</taxon>
        <taxon>Thysanoptera</taxon>
        <taxon>Terebrantia</taxon>
        <taxon>Thripoidea</taxon>
        <taxon>Thripidae</taxon>
        <taxon>Frankliniella</taxon>
    </lineage>
</organism>
<dbReference type="SUPFAM" id="SSF55550">
    <property type="entry name" value="SH2 domain"/>
    <property type="match status" value="1"/>
</dbReference>
<reference evidence="9" key="1">
    <citation type="journal article" date="2018" name="Proc. Natl. Acad. Sci. U.S.A.">
        <title>Phylogenomics and the evolution of hemipteroid insects.</title>
        <authorList>
            <person name="Johnson K.P."/>
            <person name="Dietrich C.H."/>
            <person name="Friedrich F."/>
            <person name="Beutel R.G."/>
            <person name="Wipfler B."/>
            <person name="Peters R.S."/>
            <person name="Allen J.M."/>
            <person name="Petersen M."/>
            <person name="Donath A."/>
            <person name="Walden K.K."/>
            <person name="Kozlov A.M."/>
            <person name="Podsiadlowski L."/>
            <person name="Mayer C."/>
            <person name="Meusemann K."/>
            <person name="Vasilikopoulos A."/>
            <person name="Waterhouse R.M."/>
            <person name="Cameron S.L."/>
            <person name="Weirauch C."/>
            <person name="Swanson D.R."/>
            <person name="Percy D.M."/>
            <person name="Hardy N.B."/>
            <person name="Terry I."/>
            <person name="Liu S."/>
            <person name="Zhou X."/>
            <person name="Misof B."/>
            <person name="Robertson H.M."/>
            <person name="Yoshizawa K."/>
        </authorList>
    </citation>
    <scope>NUCLEOTIDE SEQUENCE</scope>
    <source>
        <tissue evidence="9">Whole organism</tissue>
    </source>
</reference>
<dbReference type="Pfam" id="PF21989">
    <property type="entry name" value="RA_2"/>
    <property type="match status" value="1"/>
</dbReference>
<dbReference type="Pfam" id="PF00017">
    <property type="entry name" value="SH2"/>
    <property type="match status" value="1"/>
</dbReference>